<dbReference type="EMBL" id="CM023476">
    <property type="protein sequence ID" value="KAH7942201.1"/>
    <property type="molecule type" value="Genomic_DNA"/>
</dbReference>
<organism evidence="1 2">
    <name type="scientific">Dermacentor silvarum</name>
    <name type="common">Tick</name>
    <dbReference type="NCBI Taxonomy" id="543639"/>
    <lineage>
        <taxon>Eukaryota</taxon>
        <taxon>Metazoa</taxon>
        <taxon>Ecdysozoa</taxon>
        <taxon>Arthropoda</taxon>
        <taxon>Chelicerata</taxon>
        <taxon>Arachnida</taxon>
        <taxon>Acari</taxon>
        <taxon>Parasitiformes</taxon>
        <taxon>Ixodida</taxon>
        <taxon>Ixodoidea</taxon>
        <taxon>Ixodidae</taxon>
        <taxon>Rhipicephalinae</taxon>
        <taxon>Dermacentor</taxon>
    </lineage>
</organism>
<comment type="caution">
    <text evidence="1">The sequence shown here is derived from an EMBL/GenBank/DDBJ whole genome shotgun (WGS) entry which is preliminary data.</text>
</comment>
<sequence length="836" mass="93840">MHGPIDAQVTKATIALGSIFEDTCTSNAQCDPRGASCSEGRYLYKPSETVNLTSKHLTCRAAAGLGYLCDCALEFVRSLDGKTCDKLQTTARNGKTPGVSFHQFPSDAELCSKRRKTISRENLVINDKSASTVVCRKHFNESDCAPGCRIRKLLVGVVPTVFELYPSYMVPAPKRPRKDPAYRDPPAPRNSPKRKAESLLPVHEDFGAREEVTEEKQSASTQINSNNAHRSSYYLVIMKRLRAQVAYQRSKCAGLLRKLAVDKEKMNEYNDDKHYIAVKKIVADSQKGEKKAVFLRHQIEVYGSKRPCYSEEVVRECVIWRFLSPKGYDHARISDLLTLPAKCTLQRYVGPSPTSSGMSPAMKERLIFEASMLSSKQHMASLIVDEAAIKQKCVYDRKADTVFGLKDKPSNSAASSSAETLANRVLCFVLHGVANSYRIPCAYYFTKQLIGRDLFAWTKEVISAVESCGFVIVRIVTDNYSANVTMFKHMGSGCLSSVVPHPHDSDRVMFLSFDPCHILKNTRSQFLERELTDGTEVITGKFVQKLYEFQKDKTVKLARNLTRKHVYPSNLEKINVLRAVQIFSSQVIAAFCHLQENRCGDPALYSFRGVSPTILFMKMMKQWFDVHDTVYSGSDNKKPISDKNDHRILWLEKDFTCYVRNIQEESIATGKGEFTDETYRALLFTTKAKVETTRFLLRRGIKYVLTRNFNSDPVEALFGRLRFMCGGNDVLDARAVTIALDNIVKGKAIPLKQMQATDAHAEELATAVPQEVIAQLENLKGHFLDPSTSVTYSGLVYVGGYLVKLITSSATGLRLQAEAVSRFIHTVRGYGVDYRH</sequence>
<accession>A0ACB8CHM4</accession>
<dbReference type="Proteomes" id="UP000821865">
    <property type="component" value="Chromosome 7"/>
</dbReference>
<evidence type="ECO:0000313" key="2">
    <source>
        <dbReference type="Proteomes" id="UP000821865"/>
    </source>
</evidence>
<gene>
    <name evidence="1" type="ORF">HPB49_021853</name>
</gene>
<reference evidence="1" key="1">
    <citation type="submission" date="2020-05" db="EMBL/GenBank/DDBJ databases">
        <title>Large-scale comparative analyses of tick genomes elucidate their genetic diversity and vector capacities.</title>
        <authorList>
            <person name="Jia N."/>
            <person name="Wang J."/>
            <person name="Shi W."/>
            <person name="Du L."/>
            <person name="Sun Y."/>
            <person name="Zhan W."/>
            <person name="Jiang J."/>
            <person name="Wang Q."/>
            <person name="Zhang B."/>
            <person name="Ji P."/>
            <person name="Sakyi L.B."/>
            <person name="Cui X."/>
            <person name="Yuan T."/>
            <person name="Jiang B."/>
            <person name="Yang W."/>
            <person name="Lam T.T.-Y."/>
            <person name="Chang Q."/>
            <person name="Ding S."/>
            <person name="Wang X."/>
            <person name="Zhu J."/>
            <person name="Ruan X."/>
            <person name="Zhao L."/>
            <person name="Wei J."/>
            <person name="Que T."/>
            <person name="Du C."/>
            <person name="Cheng J."/>
            <person name="Dai P."/>
            <person name="Han X."/>
            <person name="Huang E."/>
            <person name="Gao Y."/>
            <person name="Liu J."/>
            <person name="Shao H."/>
            <person name="Ye R."/>
            <person name="Li L."/>
            <person name="Wei W."/>
            <person name="Wang X."/>
            <person name="Wang C."/>
            <person name="Yang T."/>
            <person name="Huo Q."/>
            <person name="Li W."/>
            <person name="Guo W."/>
            <person name="Chen H."/>
            <person name="Zhou L."/>
            <person name="Ni X."/>
            <person name="Tian J."/>
            <person name="Zhou Y."/>
            <person name="Sheng Y."/>
            <person name="Liu T."/>
            <person name="Pan Y."/>
            <person name="Xia L."/>
            <person name="Li J."/>
            <person name="Zhao F."/>
            <person name="Cao W."/>
        </authorList>
    </citation>
    <scope>NUCLEOTIDE SEQUENCE</scope>
    <source>
        <strain evidence="1">Dsil-2018</strain>
    </source>
</reference>
<evidence type="ECO:0000313" key="1">
    <source>
        <dbReference type="EMBL" id="KAH7942201.1"/>
    </source>
</evidence>
<keyword evidence="2" id="KW-1185">Reference proteome</keyword>
<name>A0ACB8CHM4_DERSI</name>
<proteinExistence type="predicted"/>
<protein>
    <submittedName>
        <fullName evidence="1">Uncharacterized protein</fullName>
    </submittedName>
</protein>